<reference evidence="1 2" key="1">
    <citation type="submission" date="2018-07" db="EMBL/GenBank/DDBJ databases">
        <title>Complete genome sequence of Spiroplasma alleghenense PLHS-1 (ATCC 51752).</title>
        <authorList>
            <person name="Chou L."/>
            <person name="Lee T.-Y."/>
            <person name="Tsai Y.-M."/>
            <person name="Kuo C.-H."/>
        </authorList>
    </citation>
    <scope>NUCLEOTIDE SEQUENCE [LARGE SCALE GENOMIC DNA]</scope>
    <source>
        <strain evidence="1 2">PLHS-1</strain>
    </source>
</reference>
<keyword evidence="2" id="KW-1185">Reference proteome</keyword>
<sequence length="46" mass="5438">MLLHMLDNASDITIKFQINNILSNTKYFTKKDKFQNLSQKTILYVC</sequence>
<dbReference type="Proteomes" id="UP000254792">
    <property type="component" value="Chromosome"/>
</dbReference>
<protein>
    <submittedName>
        <fullName evidence="1">Uncharacterized protein</fullName>
    </submittedName>
</protein>
<accession>A0A345Z327</accession>
<evidence type="ECO:0000313" key="2">
    <source>
        <dbReference type="Proteomes" id="UP000254792"/>
    </source>
</evidence>
<gene>
    <name evidence="1" type="ORF">SALLE_v1c03320</name>
</gene>
<dbReference type="EMBL" id="CP031376">
    <property type="protein sequence ID" value="AXK51006.1"/>
    <property type="molecule type" value="Genomic_DNA"/>
</dbReference>
<organism evidence="1 2">
    <name type="scientific">Spiroplasma alleghenense</name>
    <dbReference type="NCBI Taxonomy" id="216931"/>
    <lineage>
        <taxon>Bacteria</taxon>
        <taxon>Bacillati</taxon>
        <taxon>Mycoplasmatota</taxon>
        <taxon>Mollicutes</taxon>
        <taxon>Entomoplasmatales</taxon>
        <taxon>Spiroplasmataceae</taxon>
        <taxon>Spiroplasma</taxon>
    </lineage>
</organism>
<proteinExistence type="predicted"/>
<evidence type="ECO:0000313" key="1">
    <source>
        <dbReference type="EMBL" id="AXK51006.1"/>
    </source>
</evidence>
<name>A0A345Z327_9MOLU</name>
<dbReference type="AlphaFoldDB" id="A0A345Z327"/>
<dbReference type="KEGG" id="salx:SALLE_v1c03320"/>